<gene>
    <name evidence="1" type="ORF">BpHYR1_000296</name>
</gene>
<proteinExistence type="predicted"/>
<sequence>MYFLATSIRFQFRARSNCWTRKFCSSCSSGFLSLYSLEFLTALSSEILLIEYSMLLLSPEYLKTNMVFLVYTNLHTALKR</sequence>
<name>A0A3M7RG01_BRAPC</name>
<dbReference type="EMBL" id="REGN01003479">
    <property type="protein sequence ID" value="RNA22379.1"/>
    <property type="molecule type" value="Genomic_DNA"/>
</dbReference>
<protein>
    <submittedName>
        <fullName evidence="1">Uncharacterized protein</fullName>
    </submittedName>
</protein>
<dbReference type="AlphaFoldDB" id="A0A3M7RG01"/>
<reference evidence="1 2" key="1">
    <citation type="journal article" date="2018" name="Sci. Rep.">
        <title>Genomic signatures of local adaptation to the degree of environmental predictability in rotifers.</title>
        <authorList>
            <person name="Franch-Gras L."/>
            <person name="Hahn C."/>
            <person name="Garcia-Roger E.M."/>
            <person name="Carmona M.J."/>
            <person name="Serra M."/>
            <person name="Gomez A."/>
        </authorList>
    </citation>
    <scope>NUCLEOTIDE SEQUENCE [LARGE SCALE GENOMIC DNA]</scope>
    <source>
        <strain evidence="1">HYR1</strain>
    </source>
</reference>
<organism evidence="1 2">
    <name type="scientific">Brachionus plicatilis</name>
    <name type="common">Marine rotifer</name>
    <name type="synonym">Brachionus muelleri</name>
    <dbReference type="NCBI Taxonomy" id="10195"/>
    <lineage>
        <taxon>Eukaryota</taxon>
        <taxon>Metazoa</taxon>
        <taxon>Spiralia</taxon>
        <taxon>Gnathifera</taxon>
        <taxon>Rotifera</taxon>
        <taxon>Eurotatoria</taxon>
        <taxon>Monogononta</taxon>
        <taxon>Pseudotrocha</taxon>
        <taxon>Ploima</taxon>
        <taxon>Brachionidae</taxon>
        <taxon>Brachionus</taxon>
    </lineage>
</organism>
<evidence type="ECO:0000313" key="1">
    <source>
        <dbReference type="EMBL" id="RNA22379.1"/>
    </source>
</evidence>
<accession>A0A3M7RG01</accession>
<evidence type="ECO:0000313" key="2">
    <source>
        <dbReference type="Proteomes" id="UP000276133"/>
    </source>
</evidence>
<comment type="caution">
    <text evidence="1">The sequence shown here is derived from an EMBL/GenBank/DDBJ whole genome shotgun (WGS) entry which is preliminary data.</text>
</comment>
<dbReference type="Proteomes" id="UP000276133">
    <property type="component" value="Unassembled WGS sequence"/>
</dbReference>
<keyword evidence="2" id="KW-1185">Reference proteome</keyword>